<sequence length="433" mass="45803">MTSTVGQEREQELAAAATAPQPASLWRNHDFLKFWSGETLSLFGTQITTLAIPLTAVLVFNASPFQVGLLRFLQLVPYLALAMLFGVWVDRARRKRVMMLANGARMVLIAAIPLLSATHHLTLGLLLAIACAVGVFSVLFDVSWMAFVPALVKEPKQYVEANQKLGVTSSSADVAGPGVAGAVISALSAPTALAADAISYLFSLATLLWIRTPEPKAPPTTTKRRLRTELVEGLRFVFGDRILRPLALIAPFCNFVMVGVWTMFLLYASRGVGLSSAQIGVVFASSSVGGLVGATVSRRLLQRFRLGRVYAVSMSAIFLAPLLIPLATGSRPVLLATFIASFFLAYLGLGVANVVVISLRQASTPQHLMGRMNAAFRTALFGGGSLGGLVGGLISGAAGLRSGLLVVAVGSAVMVLPVLLSPVSRLRAMPTSE</sequence>
<keyword evidence="2" id="KW-1003">Cell membrane</keyword>
<dbReference type="PANTHER" id="PTHR23513:SF6">
    <property type="entry name" value="MAJOR FACILITATOR SUPERFAMILY ASSOCIATED DOMAIN-CONTAINING PROTEIN"/>
    <property type="match status" value="1"/>
</dbReference>
<feature type="transmembrane region" description="Helical" evidence="6">
    <location>
        <begin position="333"/>
        <end position="357"/>
    </location>
</feature>
<dbReference type="GO" id="GO:0005886">
    <property type="term" value="C:plasma membrane"/>
    <property type="evidence" value="ECO:0007669"/>
    <property type="project" value="UniProtKB-SubCell"/>
</dbReference>
<dbReference type="AlphaFoldDB" id="C7QK30"/>
<dbReference type="InterPro" id="IPR020846">
    <property type="entry name" value="MFS_dom"/>
</dbReference>
<dbReference type="InParanoid" id="C7QK30"/>
<feature type="domain" description="Major facilitator superfamily (MFS) profile" evidence="7">
    <location>
        <begin position="243"/>
        <end position="433"/>
    </location>
</feature>
<feature type="transmembrane region" description="Helical" evidence="6">
    <location>
        <begin position="123"/>
        <end position="147"/>
    </location>
</feature>
<accession>C7QK30</accession>
<dbReference type="EMBL" id="CP001700">
    <property type="protein sequence ID" value="ACU75104.1"/>
    <property type="molecule type" value="Genomic_DNA"/>
</dbReference>
<evidence type="ECO:0000259" key="7">
    <source>
        <dbReference type="PROSITE" id="PS50850"/>
    </source>
</evidence>
<dbReference type="RefSeq" id="WP_015794833.1">
    <property type="nucleotide sequence ID" value="NC_013131.1"/>
</dbReference>
<feature type="transmembrane region" description="Helical" evidence="6">
    <location>
        <begin position="97"/>
        <end position="117"/>
    </location>
</feature>
<keyword evidence="9" id="KW-1185">Reference proteome</keyword>
<evidence type="ECO:0000256" key="4">
    <source>
        <dbReference type="ARBA" id="ARBA00022989"/>
    </source>
</evidence>
<evidence type="ECO:0000313" key="8">
    <source>
        <dbReference type="EMBL" id="ACU75104.1"/>
    </source>
</evidence>
<organism evidence="8 9">
    <name type="scientific">Catenulispora acidiphila (strain DSM 44928 / JCM 14897 / NBRC 102108 / NRRL B-24433 / ID139908)</name>
    <dbReference type="NCBI Taxonomy" id="479433"/>
    <lineage>
        <taxon>Bacteria</taxon>
        <taxon>Bacillati</taxon>
        <taxon>Actinomycetota</taxon>
        <taxon>Actinomycetes</taxon>
        <taxon>Catenulisporales</taxon>
        <taxon>Catenulisporaceae</taxon>
        <taxon>Catenulispora</taxon>
    </lineage>
</organism>
<dbReference type="PANTHER" id="PTHR23513">
    <property type="entry name" value="INTEGRAL MEMBRANE EFFLUX PROTEIN-RELATED"/>
    <property type="match status" value="1"/>
</dbReference>
<evidence type="ECO:0000256" key="2">
    <source>
        <dbReference type="ARBA" id="ARBA00022475"/>
    </source>
</evidence>
<feature type="transmembrane region" description="Helical" evidence="6">
    <location>
        <begin position="404"/>
        <end position="423"/>
    </location>
</feature>
<dbReference type="InterPro" id="IPR011701">
    <property type="entry name" value="MFS"/>
</dbReference>
<evidence type="ECO:0000256" key="6">
    <source>
        <dbReference type="SAM" id="Phobius"/>
    </source>
</evidence>
<feature type="transmembrane region" description="Helical" evidence="6">
    <location>
        <begin position="309"/>
        <end position="327"/>
    </location>
</feature>
<evidence type="ECO:0000313" key="9">
    <source>
        <dbReference type="Proteomes" id="UP000000851"/>
    </source>
</evidence>
<feature type="transmembrane region" description="Helical" evidence="6">
    <location>
        <begin position="378"/>
        <end position="398"/>
    </location>
</feature>
<dbReference type="Pfam" id="PF07690">
    <property type="entry name" value="MFS_1"/>
    <property type="match status" value="1"/>
</dbReference>
<feature type="transmembrane region" description="Helical" evidence="6">
    <location>
        <begin position="245"/>
        <end position="267"/>
    </location>
</feature>
<evidence type="ECO:0000256" key="3">
    <source>
        <dbReference type="ARBA" id="ARBA00022692"/>
    </source>
</evidence>
<dbReference type="CDD" id="cd06173">
    <property type="entry name" value="MFS_MefA_like"/>
    <property type="match status" value="1"/>
</dbReference>
<gene>
    <name evidence="8" type="ordered locus">Caci_6250</name>
</gene>
<dbReference type="SUPFAM" id="SSF103473">
    <property type="entry name" value="MFS general substrate transporter"/>
    <property type="match status" value="1"/>
</dbReference>
<protein>
    <submittedName>
        <fullName evidence="8">Major facilitator superfamily MFS_1</fullName>
    </submittedName>
</protein>
<dbReference type="Gene3D" id="1.20.1250.20">
    <property type="entry name" value="MFS general substrate transporter like domains"/>
    <property type="match status" value="1"/>
</dbReference>
<name>C7QK30_CATAD</name>
<dbReference type="GO" id="GO:0022857">
    <property type="term" value="F:transmembrane transporter activity"/>
    <property type="evidence" value="ECO:0007669"/>
    <property type="project" value="InterPro"/>
</dbReference>
<dbReference type="PROSITE" id="PS50850">
    <property type="entry name" value="MFS"/>
    <property type="match status" value="1"/>
</dbReference>
<dbReference type="OrthoDB" id="9815525at2"/>
<feature type="transmembrane region" description="Helical" evidence="6">
    <location>
        <begin position="40"/>
        <end position="60"/>
    </location>
</feature>
<dbReference type="InterPro" id="IPR036259">
    <property type="entry name" value="MFS_trans_sf"/>
</dbReference>
<dbReference type="STRING" id="479433.Caci_6250"/>
<proteinExistence type="predicted"/>
<keyword evidence="3 6" id="KW-0812">Transmembrane</keyword>
<dbReference type="Proteomes" id="UP000000851">
    <property type="component" value="Chromosome"/>
</dbReference>
<comment type="subcellular location">
    <subcellularLocation>
        <location evidence="1">Cell membrane</location>
        <topology evidence="1">Multi-pass membrane protein</topology>
    </subcellularLocation>
</comment>
<evidence type="ECO:0000256" key="5">
    <source>
        <dbReference type="ARBA" id="ARBA00023136"/>
    </source>
</evidence>
<dbReference type="HOGENOM" id="CLU_034180_13_2_11"/>
<dbReference type="eggNOG" id="COG2211">
    <property type="taxonomic scope" value="Bacteria"/>
</dbReference>
<reference evidence="8 9" key="1">
    <citation type="journal article" date="2009" name="Stand. Genomic Sci.">
        <title>Complete genome sequence of Catenulispora acidiphila type strain (ID 139908).</title>
        <authorList>
            <person name="Copeland A."/>
            <person name="Lapidus A."/>
            <person name="Glavina Del Rio T."/>
            <person name="Nolan M."/>
            <person name="Lucas S."/>
            <person name="Chen F."/>
            <person name="Tice H."/>
            <person name="Cheng J.F."/>
            <person name="Bruce D."/>
            <person name="Goodwin L."/>
            <person name="Pitluck S."/>
            <person name="Mikhailova N."/>
            <person name="Pati A."/>
            <person name="Ivanova N."/>
            <person name="Mavromatis K."/>
            <person name="Chen A."/>
            <person name="Palaniappan K."/>
            <person name="Chain P."/>
            <person name="Land M."/>
            <person name="Hauser L."/>
            <person name="Chang Y.J."/>
            <person name="Jeffries C.D."/>
            <person name="Chertkov O."/>
            <person name="Brettin T."/>
            <person name="Detter J.C."/>
            <person name="Han C."/>
            <person name="Ali Z."/>
            <person name="Tindall B.J."/>
            <person name="Goker M."/>
            <person name="Bristow J."/>
            <person name="Eisen J.A."/>
            <person name="Markowitz V."/>
            <person name="Hugenholtz P."/>
            <person name="Kyrpides N.C."/>
            <person name="Klenk H.P."/>
        </authorList>
    </citation>
    <scope>NUCLEOTIDE SEQUENCE [LARGE SCALE GENOMIC DNA]</scope>
    <source>
        <strain evidence="9">DSM 44928 / JCM 14897 / NBRC 102108 / NRRL B-24433 / ID139908</strain>
    </source>
</reference>
<feature type="transmembrane region" description="Helical" evidence="6">
    <location>
        <begin position="279"/>
        <end position="297"/>
    </location>
</feature>
<feature type="transmembrane region" description="Helical" evidence="6">
    <location>
        <begin position="72"/>
        <end position="90"/>
    </location>
</feature>
<keyword evidence="5 6" id="KW-0472">Membrane</keyword>
<dbReference type="KEGG" id="cai:Caci_6250"/>
<evidence type="ECO:0000256" key="1">
    <source>
        <dbReference type="ARBA" id="ARBA00004651"/>
    </source>
</evidence>
<keyword evidence="4 6" id="KW-1133">Transmembrane helix</keyword>